<dbReference type="Proteomes" id="UP001302812">
    <property type="component" value="Unassembled WGS sequence"/>
</dbReference>
<name>A0AAN6QH55_9PEZI</name>
<keyword evidence="3" id="KW-1185">Reference proteome</keyword>
<feature type="region of interest" description="Disordered" evidence="1">
    <location>
        <begin position="21"/>
        <end position="56"/>
    </location>
</feature>
<dbReference type="AlphaFoldDB" id="A0AAN6QH55"/>
<evidence type="ECO:0000256" key="1">
    <source>
        <dbReference type="SAM" id="MobiDB-lite"/>
    </source>
</evidence>
<organism evidence="2 3">
    <name type="scientific">Canariomyces notabilis</name>
    <dbReference type="NCBI Taxonomy" id="2074819"/>
    <lineage>
        <taxon>Eukaryota</taxon>
        <taxon>Fungi</taxon>
        <taxon>Dikarya</taxon>
        <taxon>Ascomycota</taxon>
        <taxon>Pezizomycotina</taxon>
        <taxon>Sordariomycetes</taxon>
        <taxon>Sordariomycetidae</taxon>
        <taxon>Sordariales</taxon>
        <taxon>Chaetomiaceae</taxon>
        <taxon>Canariomyces</taxon>
    </lineage>
</organism>
<proteinExistence type="predicted"/>
<dbReference type="GeneID" id="89942427"/>
<evidence type="ECO:0000313" key="2">
    <source>
        <dbReference type="EMBL" id="KAK4107122.1"/>
    </source>
</evidence>
<protein>
    <submittedName>
        <fullName evidence="2">Uncharacterized protein</fullName>
    </submittedName>
</protein>
<reference evidence="2" key="1">
    <citation type="journal article" date="2023" name="Mol. Phylogenet. Evol.">
        <title>Genome-scale phylogeny and comparative genomics of the fungal order Sordariales.</title>
        <authorList>
            <person name="Hensen N."/>
            <person name="Bonometti L."/>
            <person name="Westerberg I."/>
            <person name="Brannstrom I.O."/>
            <person name="Guillou S."/>
            <person name="Cros-Aarteil S."/>
            <person name="Calhoun S."/>
            <person name="Haridas S."/>
            <person name="Kuo A."/>
            <person name="Mondo S."/>
            <person name="Pangilinan J."/>
            <person name="Riley R."/>
            <person name="LaButti K."/>
            <person name="Andreopoulos B."/>
            <person name="Lipzen A."/>
            <person name="Chen C."/>
            <person name="Yan M."/>
            <person name="Daum C."/>
            <person name="Ng V."/>
            <person name="Clum A."/>
            <person name="Steindorff A."/>
            <person name="Ohm R.A."/>
            <person name="Martin F."/>
            <person name="Silar P."/>
            <person name="Natvig D.O."/>
            <person name="Lalanne C."/>
            <person name="Gautier V."/>
            <person name="Ament-Velasquez S.L."/>
            <person name="Kruys A."/>
            <person name="Hutchinson M.I."/>
            <person name="Powell A.J."/>
            <person name="Barry K."/>
            <person name="Miller A.N."/>
            <person name="Grigoriev I.V."/>
            <person name="Debuchy R."/>
            <person name="Gladieux P."/>
            <person name="Hiltunen Thoren M."/>
            <person name="Johannesson H."/>
        </authorList>
    </citation>
    <scope>NUCLEOTIDE SEQUENCE</scope>
    <source>
        <strain evidence="2">CBS 508.74</strain>
    </source>
</reference>
<evidence type="ECO:0000313" key="3">
    <source>
        <dbReference type="Proteomes" id="UP001302812"/>
    </source>
</evidence>
<comment type="caution">
    <text evidence="2">The sequence shown here is derived from an EMBL/GenBank/DDBJ whole genome shotgun (WGS) entry which is preliminary data.</text>
</comment>
<dbReference type="EMBL" id="MU853381">
    <property type="protein sequence ID" value="KAK4107122.1"/>
    <property type="molecule type" value="Genomic_DNA"/>
</dbReference>
<reference evidence="2" key="2">
    <citation type="submission" date="2023-05" db="EMBL/GenBank/DDBJ databases">
        <authorList>
            <consortium name="Lawrence Berkeley National Laboratory"/>
            <person name="Steindorff A."/>
            <person name="Hensen N."/>
            <person name="Bonometti L."/>
            <person name="Westerberg I."/>
            <person name="Brannstrom I.O."/>
            <person name="Guillou S."/>
            <person name="Cros-Aarteil S."/>
            <person name="Calhoun S."/>
            <person name="Haridas S."/>
            <person name="Kuo A."/>
            <person name="Mondo S."/>
            <person name="Pangilinan J."/>
            <person name="Riley R."/>
            <person name="Labutti K."/>
            <person name="Andreopoulos B."/>
            <person name="Lipzen A."/>
            <person name="Chen C."/>
            <person name="Yanf M."/>
            <person name="Daum C."/>
            <person name="Ng V."/>
            <person name="Clum A."/>
            <person name="Ohm R."/>
            <person name="Martin F."/>
            <person name="Silar P."/>
            <person name="Natvig D."/>
            <person name="Lalanne C."/>
            <person name="Gautier V."/>
            <person name="Ament-Velasquez S.L."/>
            <person name="Kruys A."/>
            <person name="Hutchinson M.I."/>
            <person name="Powell A.J."/>
            <person name="Barry K."/>
            <person name="Miller A.N."/>
            <person name="Grigoriev I.V."/>
            <person name="Debuchy R."/>
            <person name="Gladieux P."/>
            <person name="Thoren M.H."/>
            <person name="Johannesson H."/>
        </authorList>
    </citation>
    <scope>NUCLEOTIDE SEQUENCE</scope>
    <source>
        <strain evidence="2">CBS 508.74</strain>
    </source>
</reference>
<accession>A0AAN6QH55</accession>
<sequence>MTGVIDERFLSTARKARTAGEPFWKLPGRPNRTTPPGVYPFSTHQPAGPKPEQASEFHRFVPSGLEEEGSDRDMEPMIRLNYDLHYAENSILGPPRNSPSPVAEEETDRFGHAEQWGHALLLTAMDGGKTSYQDWMDRLHVNAQGADEELNLVENESEWEMLEFRDGDSEEDYEEIKPGRTFQLSWRINPRLRPSGR</sequence>
<dbReference type="RefSeq" id="XP_064664692.1">
    <property type="nucleotide sequence ID" value="XM_064818302.1"/>
</dbReference>
<gene>
    <name evidence="2" type="ORF">N656DRAFT_802941</name>
</gene>